<evidence type="ECO:0000313" key="3">
    <source>
        <dbReference type="Proteomes" id="UP000218615"/>
    </source>
</evidence>
<accession>A0A284VLT0</accession>
<dbReference type="Proteomes" id="UP000218615">
    <property type="component" value="Unassembled WGS sequence"/>
</dbReference>
<evidence type="ECO:0008006" key="4">
    <source>
        <dbReference type="Google" id="ProtNLM"/>
    </source>
</evidence>
<keyword evidence="1" id="KW-0472">Membrane</keyword>
<sequence length="416" mass="46812">MRYRYIGVIILIIFSILPAMGVSEPGEIEPAKYHQLVITDVSPIEFYPSDVKTINITIQNIFGYSAFGVSTQIDPSKADQIKFTHELQKYIANELGPNQNITIQYEIYIKDNVAKGTYYIPITVLWSTVKDGTVKRQEDLYIGIKIVENPEVIKINTVNITTIPEHINPGDTFKLKVTLKNIGNNKLNQIRAALDVKLPFSSVGTSTEQYIPLLETDRSEEIIYNIQVDKLATSRLYNFNLTLEYKDYTNRLQTQRNSFGINIEELSEIYIQDVTLDPTNLNPGSDGLLMIQVANAGTNGIKNVRVTISGGDKILTQTQNFIGIIRPGASESTSFGVNVDPQAKIGKYGLNIQINFDDANGQHYSKSNLYIMRIDKKDSIIPVSNENLSSMFYVFIFVVMSYGIFLVAGFQLDKRK</sequence>
<feature type="transmembrane region" description="Helical" evidence="1">
    <location>
        <begin position="391"/>
        <end position="412"/>
    </location>
</feature>
<keyword evidence="3" id="KW-1185">Reference proteome</keyword>
<evidence type="ECO:0000313" key="2">
    <source>
        <dbReference type="EMBL" id="SNQ60240.1"/>
    </source>
</evidence>
<keyword evidence="1" id="KW-1133">Transmembrane helix</keyword>
<dbReference type="OrthoDB" id="56770at2157"/>
<dbReference type="PANTHER" id="PTHR35902:SF3">
    <property type="entry name" value="NPCBM-ASSOCIATED, NEW3 DOMAIN OF ALPHA-GALACTOSIDASE"/>
    <property type="match status" value="1"/>
</dbReference>
<dbReference type="Gene3D" id="2.60.40.10">
    <property type="entry name" value="Immunoglobulins"/>
    <property type="match status" value="1"/>
</dbReference>
<name>A0A284VLT0_9EURY</name>
<proteinExistence type="predicted"/>
<keyword evidence="1" id="KW-0812">Transmembrane</keyword>
<protein>
    <recommendedName>
        <fullName evidence="4">CARDB domain-containing protein</fullName>
    </recommendedName>
</protein>
<dbReference type="AlphaFoldDB" id="A0A284VLT0"/>
<dbReference type="PANTHER" id="PTHR35902">
    <property type="entry name" value="S-LAYER DOMAIN-LIKE PROTEIN-RELATED"/>
    <property type="match status" value="1"/>
</dbReference>
<evidence type="ECO:0000256" key="1">
    <source>
        <dbReference type="SAM" id="Phobius"/>
    </source>
</evidence>
<dbReference type="RefSeq" id="WP_096204509.1">
    <property type="nucleotide sequence ID" value="NZ_FZMP01000081.1"/>
</dbReference>
<organism evidence="2 3">
    <name type="scientific">Candidatus Methanoperedens nitratireducens</name>
    <dbReference type="NCBI Taxonomy" id="1392998"/>
    <lineage>
        <taxon>Archaea</taxon>
        <taxon>Methanobacteriati</taxon>
        <taxon>Methanobacteriota</taxon>
        <taxon>Stenosarchaea group</taxon>
        <taxon>Methanomicrobia</taxon>
        <taxon>Methanosarcinales</taxon>
        <taxon>ANME-2 cluster</taxon>
        <taxon>Candidatus Methanoperedentaceae</taxon>
        <taxon>Candidatus Methanoperedens</taxon>
    </lineage>
</organism>
<dbReference type="EMBL" id="FZMP01000081">
    <property type="protein sequence ID" value="SNQ60240.1"/>
    <property type="molecule type" value="Genomic_DNA"/>
</dbReference>
<dbReference type="InterPro" id="IPR013783">
    <property type="entry name" value="Ig-like_fold"/>
</dbReference>
<gene>
    <name evidence="2" type="ORF">MNV_1710007</name>
</gene>
<reference evidence="3" key="1">
    <citation type="submission" date="2017-06" db="EMBL/GenBank/DDBJ databases">
        <authorList>
            <person name="Cremers G."/>
        </authorList>
    </citation>
    <scope>NUCLEOTIDE SEQUENCE [LARGE SCALE GENOMIC DNA]</scope>
</reference>